<reference evidence="2 3" key="1">
    <citation type="submission" date="2019-04" db="EMBL/GenBank/DDBJ databases">
        <title>Complete genome sequence of Arthrobacter sp. ZXY-2 associated with effective atrazine degradation and salt adaptation.</title>
        <authorList>
            <person name="Zhao X."/>
        </authorList>
    </citation>
    <scope>NUCLEOTIDE SEQUENCE [LARGE SCALE GENOMIC DNA]</scope>
    <source>
        <strain evidence="3">ZP60</strain>
    </source>
</reference>
<dbReference type="GeneID" id="42178351"/>
<keyword evidence="1" id="KW-1133">Transmembrane helix</keyword>
<evidence type="ECO:0000256" key="1">
    <source>
        <dbReference type="SAM" id="Phobius"/>
    </source>
</evidence>
<evidence type="ECO:0000313" key="3">
    <source>
        <dbReference type="Proteomes" id="UP000297053"/>
    </source>
</evidence>
<reference evidence="2 3" key="2">
    <citation type="submission" date="2019-04" db="EMBL/GenBank/DDBJ databases">
        <authorList>
            <person name="Yang S."/>
            <person name="Wei W."/>
        </authorList>
    </citation>
    <scope>NUCLEOTIDE SEQUENCE [LARGE SCALE GENOMIC DNA]</scope>
    <source>
        <strain evidence="3">ZP60</strain>
    </source>
</reference>
<feature type="transmembrane region" description="Helical" evidence="1">
    <location>
        <begin position="21"/>
        <end position="42"/>
    </location>
</feature>
<protein>
    <submittedName>
        <fullName evidence="2">Uncharacterized protein</fullName>
    </submittedName>
</protein>
<feature type="transmembrane region" description="Helical" evidence="1">
    <location>
        <begin position="48"/>
        <end position="67"/>
    </location>
</feature>
<organism evidence="2 3">
    <name type="scientific">Halomicrobium mukohataei</name>
    <dbReference type="NCBI Taxonomy" id="57705"/>
    <lineage>
        <taxon>Archaea</taxon>
        <taxon>Methanobacteriati</taxon>
        <taxon>Methanobacteriota</taxon>
        <taxon>Stenosarchaea group</taxon>
        <taxon>Halobacteria</taxon>
        <taxon>Halobacteriales</taxon>
        <taxon>Haloarculaceae</taxon>
        <taxon>Halomicrobium</taxon>
    </lineage>
</organism>
<proteinExistence type="predicted"/>
<dbReference type="EMBL" id="CP039375">
    <property type="protein sequence ID" value="QCD65103.1"/>
    <property type="molecule type" value="Genomic_DNA"/>
</dbReference>
<sequence>METATRLYDRIDAWLRDLSRVPYAAILGTATGLGVLVVGAVLGSGLLVVQAVTMAVVVFGLECVFGLHQTDE</sequence>
<gene>
    <name evidence="2" type="ORF">E5139_05405</name>
</gene>
<accession>A0A4D6KGW0</accession>
<evidence type="ECO:0000313" key="2">
    <source>
        <dbReference type="EMBL" id="QCD65103.1"/>
    </source>
</evidence>
<keyword evidence="1" id="KW-0812">Transmembrane</keyword>
<dbReference type="Proteomes" id="UP000297053">
    <property type="component" value="Chromosome"/>
</dbReference>
<dbReference type="RefSeq" id="WP_012807955.1">
    <property type="nucleotide sequence ID" value="NZ_CP039375.1"/>
</dbReference>
<dbReference type="OMA" id="ECVFGLH"/>
<dbReference type="KEGG" id="halz:E5139_05405"/>
<dbReference type="AlphaFoldDB" id="A0A4D6KGW0"/>
<name>A0A4D6KGW0_9EURY</name>
<keyword evidence="1" id="KW-0472">Membrane</keyword>